<dbReference type="Pfam" id="PF22458">
    <property type="entry name" value="RsmF-B_ferredox"/>
    <property type="match status" value="1"/>
</dbReference>
<feature type="binding site" evidence="18">
    <location>
        <position position="1046"/>
    </location>
    <ligand>
        <name>ATP</name>
        <dbReference type="ChEBI" id="CHEBI:30616"/>
    </ligand>
</feature>
<evidence type="ECO:0000313" key="24">
    <source>
        <dbReference type="Proteomes" id="UP001642484"/>
    </source>
</evidence>
<feature type="compositionally biased region" description="Polar residues" evidence="20">
    <location>
        <begin position="130"/>
        <end position="149"/>
    </location>
</feature>
<feature type="compositionally biased region" description="Basic and acidic residues" evidence="20">
    <location>
        <begin position="119"/>
        <end position="129"/>
    </location>
</feature>
<keyword evidence="9 18" id="KW-0067">ATP-binding</keyword>
<keyword evidence="6 17" id="KW-0949">S-adenosyl-L-methionine</keyword>
<dbReference type="InterPro" id="IPR050108">
    <property type="entry name" value="CDK"/>
</dbReference>
<evidence type="ECO:0000256" key="13">
    <source>
        <dbReference type="ARBA" id="ARBA00041902"/>
    </source>
</evidence>
<keyword evidence="5 17" id="KW-0808">Transferase</keyword>
<feature type="region of interest" description="Disordered" evidence="20">
    <location>
        <begin position="1"/>
        <end position="37"/>
    </location>
</feature>
<feature type="compositionally biased region" description="Polar residues" evidence="20">
    <location>
        <begin position="1"/>
        <end position="27"/>
    </location>
</feature>
<dbReference type="InterPro" id="IPR000719">
    <property type="entry name" value="Prot_kinase_dom"/>
</dbReference>
<dbReference type="Pfam" id="PF00069">
    <property type="entry name" value="Pkinase"/>
    <property type="match status" value="1"/>
</dbReference>
<keyword evidence="24" id="KW-1185">Reference proteome</keyword>
<evidence type="ECO:0000256" key="14">
    <source>
        <dbReference type="ARBA" id="ARBA00042858"/>
    </source>
</evidence>
<dbReference type="InterPro" id="IPR017441">
    <property type="entry name" value="Protein_kinase_ATP_BS"/>
</dbReference>
<evidence type="ECO:0000256" key="6">
    <source>
        <dbReference type="ARBA" id="ARBA00022691"/>
    </source>
</evidence>
<dbReference type="EC" id="2.7.11.22" evidence="2"/>
<gene>
    <name evidence="23" type="ORF">CCMP2556_LOCUS30399</name>
</gene>
<feature type="compositionally biased region" description="Low complexity" evidence="20">
    <location>
        <begin position="78"/>
        <end position="93"/>
    </location>
</feature>
<keyword evidence="10 17" id="KW-0694">RNA-binding</keyword>
<comment type="catalytic activity">
    <reaction evidence="15">
        <text>L-threonyl-[protein] + ATP = O-phospho-L-threonyl-[protein] + ADP + H(+)</text>
        <dbReference type="Rhea" id="RHEA:46608"/>
        <dbReference type="Rhea" id="RHEA-COMP:11060"/>
        <dbReference type="Rhea" id="RHEA-COMP:11605"/>
        <dbReference type="ChEBI" id="CHEBI:15378"/>
        <dbReference type="ChEBI" id="CHEBI:30013"/>
        <dbReference type="ChEBI" id="CHEBI:30616"/>
        <dbReference type="ChEBI" id="CHEBI:61977"/>
        <dbReference type="ChEBI" id="CHEBI:456216"/>
        <dbReference type="EC" id="2.7.11.22"/>
    </reaction>
</comment>
<evidence type="ECO:0000256" key="4">
    <source>
        <dbReference type="ARBA" id="ARBA00022603"/>
    </source>
</evidence>
<comment type="catalytic activity">
    <reaction evidence="16">
        <text>L-seryl-[protein] + ATP = O-phospho-L-seryl-[protein] + ADP + H(+)</text>
        <dbReference type="Rhea" id="RHEA:17989"/>
        <dbReference type="Rhea" id="RHEA-COMP:9863"/>
        <dbReference type="Rhea" id="RHEA-COMP:11604"/>
        <dbReference type="ChEBI" id="CHEBI:15378"/>
        <dbReference type="ChEBI" id="CHEBI:29999"/>
        <dbReference type="ChEBI" id="CHEBI:30616"/>
        <dbReference type="ChEBI" id="CHEBI:83421"/>
        <dbReference type="ChEBI" id="CHEBI:456216"/>
        <dbReference type="EC" id="2.7.11.22"/>
    </reaction>
</comment>
<comment type="caution">
    <text evidence="17">Lacks conserved residue(s) required for the propagation of feature annotation.</text>
</comment>
<evidence type="ECO:0000256" key="11">
    <source>
        <dbReference type="ARBA" id="ARBA00038543"/>
    </source>
</evidence>
<proteinExistence type="inferred from homology"/>
<evidence type="ECO:0000256" key="16">
    <source>
        <dbReference type="ARBA" id="ARBA00048367"/>
    </source>
</evidence>
<keyword evidence="19" id="KW-0175">Coiled coil</keyword>
<feature type="binding site" evidence="17">
    <location>
        <position position="838"/>
    </location>
    <ligand>
        <name>S-adenosyl-L-methionine</name>
        <dbReference type="ChEBI" id="CHEBI:59789"/>
    </ligand>
</feature>
<evidence type="ECO:0000259" key="21">
    <source>
        <dbReference type="PROSITE" id="PS50011"/>
    </source>
</evidence>
<dbReference type="SUPFAM" id="SSF56112">
    <property type="entry name" value="Protein kinase-like (PK-like)"/>
    <property type="match status" value="1"/>
</dbReference>
<feature type="binding site" evidence="17">
    <location>
        <position position="883"/>
    </location>
    <ligand>
        <name>S-adenosyl-L-methionine</name>
        <dbReference type="ChEBI" id="CHEBI:59789"/>
    </ligand>
</feature>
<dbReference type="CDD" id="cd07829">
    <property type="entry name" value="STKc_CDK_like"/>
    <property type="match status" value="1"/>
</dbReference>
<accession>A0ABP0NG79</accession>
<evidence type="ECO:0000256" key="2">
    <source>
        <dbReference type="ARBA" id="ARBA00012425"/>
    </source>
</evidence>
<keyword evidence="8" id="KW-0418">Kinase</keyword>
<evidence type="ECO:0000256" key="3">
    <source>
        <dbReference type="ARBA" id="ARBA00022527"/>
    </source>
</evidence>
<sequence length="1238" mass="136478">MQHQSWARYGQPQSLDARSRQVAQAQNRPILLSANHRSPVPAKVLAKQPIATQKLQPQKAMSPRTTLLVREVDDRAPRSPSSVSSLPSASMSACMKGRSGYHSPQEMPPADAAAGLGHGRREAINESQDKISGSSPSHLASTCSTSASARDSLPLGALRDKLRELLPKDLQERCDATASKGDAPNNAGSMLSTSQADFQAELKKEQMSREALAQKVQELEERLHHATSSMSQVAEARNATDSATDAMLNALRRGMEEIGDRCGTLEAEKENGACTVVRLKDTEAKFNQMLRKMEALTHSADSSQGAAKDQDLVAAVHTLQSQFQVLQAEKRQVAEGLSAMAQKQLLLETMQQELREKIPQVTQTASKLSNLEGSLALLQAQQKDLAASVQGVANMYQACPEHVGSMDKVAVATMLQPIQQCQQQQAKDLQELKALIEAKVGEENEVATMADALSMLCTKVDELANANPEDRFGAELGTIAKALTSLTDRVDQLEAKGNLEARRIQSRRVHPPKQENSGHERPAHGGDDRLRRFQLHELGPGELVRDVSLAALRLWLDAPGSDVEKALRKAMRAKHAALNQATRAAIAQRVLGIAVFHGRLVHLLDKTRSTRSTGEASTEHGGSLWAELLLELFVRRELREEGEDREEKGQKGELTRRCENLSEIDEQRVSQAVQAPLFEAHENAVSIVSLAQRLAVVWSLPLWMAESWLQQFGVWSSFALGRAMSRPARVTLRVNTFNTSRLALMEMLMQHGIRSIPTGESPYGLWLPDGRPPGGGVWQLPGYSEGLFEVQDEGSQLLALATEAKTGECVVDYCAGRGGKTWLLAALVAPTGRVYAWDVEEDLRKQLHGARAKRAGASGLVEVPSSKPGPEMISGGADVVLVDAPCSSSGVLRRHPSQRWALKFEELSQIAALQLAILEEASQLVRPGGRLVYATCSLMHVENSEVVEAFEARAGQSFLPWPFQRHCRRHCRTLLPHVDGTDGFFMARWEKSLASSMADLDDNLDEAERVFESQYERVEPSLLGEGTYGKVFKARSLRTGELVAMKQMKIEGSEDGMPSTALREIALLKELKDHQNIVKLLNIFYKPSKLILVFEFVENDLKKYMRSMSNKLSPAAVRNFALQLFEGVQFCHASRILHRDLKPQNLLIDQHLRLKIADFGLARPFHVPLGEYTHEVITVWYRPPEILLGSQIYSLPVDLWSIGCVIAEMAIGSAQFPGDSEIDTIFKIFQRLGTPTEV</sequence>
<evidence type="ECO:0000256" key="17">
    <source>
        <dbReference type="PROSITE-ProRule" id="PRU01023"/>
    </source>
</evidence>
<evidence type="ECO:0000256" key="20">
    <source>
        <dbReference type="SAM" id="MobiDB-lite"/>
    </source>
</evidence>
<protein>
    <recommendedName>
        <fullName evidence="12">Cyclin-dependent kinase 2 homolog</fullName>
        <ecNumber evidence="2">2.7.11.22</ecNumber>
    </recommendedName>
    <alternativeName>
        <fullName evidence="13">Cell division control protein 2 homolog</fullName>
    </alternativeName>
    <alternativeName>
        <fullName evidence="14">cdc2-related kinase 2</fullName>
    </alternativeName>
</protein>
<dbReference type="InterPro" id="IPR001678">
    <property type="entry name" value="MeTrfase_RsmB-F_NOP2_dom"/>
</dbReference>
<evidence type="ECO:0000256" key="5">
    <source>
        <dbReference type="ARBA" id="ARBA00022679"/>
    </source>
</evidence>
<comment type="caution">
    <text evidence="23">The sequence shown here is derived from an EMBL/GenBank/DDBJ whole genome shotgun (WGS) entry which is preliminary data.</text>
</comment>
<feature type="domain" description="Protein kinase" evidence="21">
    <location>
        <begin position="1017"/>
        <end position="1238"/>
    </location>
</feature>
<evidence type="ECO:0000256" key="18">
    <source>
        <dbReference type="PROSITE-ProRule" id="PRU10141"/>
    </source>
</evidence>
<dbReference type="InterPro" id="IPR008271">
    <property type="entry name" value="Ser/Thr_kinase_AS"/>
</dbReference>
<dbReference type="InterPro" id="IPR023267">
    <property type="entry name" value="RCMT"/>
</dbReference>
<dbReference type="PROSITE" id="PS00108">
    <property type="entry name" value="PROTEIN_KINASE_ST"/>
    <property type="match status" value="1"/>
</dbReference>
<feature type="coiled-coil region" evidence="19">
    <location>
        <begin position="202"/>
        <end position="236"/>
    </location>
</feature>
<dbReference type="InterPro" id="IPR054728">
    <property type="entry name" value="RsmB-like_ferredoxin"/>
</dbReference>
<feature type="domain" description="SAM-dependent MTase RsmB/NOP-type" evidence="22">
    <location>
        <begin position="720"/>
        <end position="992"/>
    </location>
</feature>
<keyword evidence="7 18" id="KW-0547">Nucleotide-binding</keyword>
<keyword evidence="3" id="KW-0723">Serine/threonine-protein kinase</keyword>
<dbReference type="Gene3D" id="3.30.200.20">
    <property type="entry name" value="Phosphorylase Kinase, domain 1"/>
    <property type="match status" value="1"/>
</dbReference>
<comment type="similarity">
    <text evidence="17">Belongs to the class I-like SAM-binding methyltransferase superfamily. RsmB/NOP family.</text>
</comment>
<feature type="region of interest" description="Disordered" evidence="20">
    <location>
        <begin position="69"/>
        <end position="149"/>
    </location>
</feature>
<evidence type="ECO:0000256" key="19">
    <source>
        <dbReference type="SAM" id="Coils"/>
    </source>
</evidence>
<dbReference type="SMART" id="SM00220">
    <property type="entry name" value="S_TKc"/>
    <property type="match status" value="1"/>
</dbReference>
<evidence type="ECO:0000256" key="7">
    <source>
        <dbReference type="ARBA" id="ARBA00022741"/>
    </source>
</evidence>
<dbReference type="CDD" id="cd02440">
    <property type="entry name" value="AdoMet_MTases"/>
    <property type="match status" value="1"/>
</dbReference>
<dbReference type="PROSITE" id="PS00107">
    <property type="entry name" value="PROTEIN_KINASE_ATP"/>
    <property type="match status" value="1"/>
</dbReference>
<reference evidence="23 24" key="1">
    <citation type="submission" date="2024-02" db="EMBL/GenBank/DDBJ databases">
        <authorList>
            <person name="Chen Y."/>
            <person name="Shah S."/>
            <person name="Dougan E. K."/>
            <person name="Thang M."/>
            <person name="Chan C."/>
        </authorList>
    </citation>
    <scope>NUCLEOTIDE SEQUENCE [LARGE SCALE GENOMIC DNA]</scope>
</reference>
<dbReference type="PRINTS" id="PR02008">
    <property type="entry name" value="RCMTFAMILY"/>
</dbReference>
<dbReference type="PANTHER" id="PTHR24056:SF254">
    <property type="entry name" value="CYCLIN-DEPENDENT KINASE 2"/>
    <property type="match status" value="1"/>
</dbReference>
<dbReference type="EMBL" id="CAXAMN010021640">
    <property type="protein sequence ID" value="CAK9061834.1"/>
    <property type="molecule type" value="Genomic_DNA"/>
</dbReference>
<dbReference type="Gene3D" id="3.40.50.150">
    <property type="entry name" value="Vaccinia Virus protein VP39"/>
    <property type="match status" value="1"/>
</dbReference>
<evidence type="ECO:0000256" key="10">
    <source>
        <dbReference type="ARBA" id="ARBA00022884"/>
    </source>
</evidence>
<evidence type="ECO:0000256" key="9">
    <source>
        <dbReference type="ARBA" id="ARBA00022840"/>
    </source>
</evidence>
<feature type="compositionally biased region" description="Basic and acidic residues" evidence="20">
    <location>
        <begin position="512"/>
        <end position="527"/>
    </location>
</feature>
<comment type="similarity">
    <text evidence="1">Belongs to the protein kinase superfamily. CMGC Ser/Thr protein kinase family. CDC2/CDKX subfamily.</text>
</comment>
<dbReference type="Pfam" id="PF01189">
    <property type="entry name" value="Methyltr_RsmB-F"/>
    <property type="match status" value="1"/>
</dbReference>
<feature type="active site" description="Nucleophile" evidence="17">
    <location>
        <position position="936"/>
    </location>
</feature>
<dbReference type="PROSITE" id="PS50011">
    <property type="entry name" value="PROTEIN_KINASE_DOM"/>
    <property type="match status" value="1"/>
</dbReference>
<feature type="region of interest" description="Disordered" evidence="20">
    <location>
        <begin position="503"/>
        <end position="527"/>
    </location>
</feature>
<dbReference type="Gene3D" id="3.30.70.1170">
    <property type="entry name" value="Sun protein, domain 3"/>
    <property type="match status" value="1"/>
</dbReference>
<dbReference type="InterPro" id="IPR049560">
    <property type="entry name" value="MeTrfase_RsmB-F_NOP2_cat"/>
</dbReference>
<dbReference type="PROSITE" id="PS51686">
    <property type="entry name" value="SAM_MT_RSMB_NOP"/>
    <property type="match status" value="1"/>
</dbReference>
<evidence type="ECO:0000256" key="1">
    <source>
        <dbReference type="ARBA" id="ARBA00006485"/>
    </source>
</evidence>
<dbReference type="Proteomes" id="UP001642484">
    <property type="component" value="Unassembled WGS sequence"/>
</dbReference>
<evidence type="ECO:0000256" key="12">
    <source>
        <dbReference type="ARBA" id="ARBA00039612"/>
    </source>
</evidence>
<evidence type="ECO:0000259" key="22">
    <source>
        <dbReference type="PROSITE" id="PS51686"/>
    </source>
</evidence>
<dbReference type="Gene3D" id="1.10.510.10">
    <property type="entry name" value="Transferase(Phosphotransferase) domain 1"/>
    <property type="match status" value="1"/>
</dbReference>
<dbReference type="SUPFAM" id="SSF53335">
    <property type="entry name" value="S-adenosyl-L-methionine-dependent methyltransferases"/>
    <property type="match status" value="1"/>
</dbReference>
<dbReference type="InterPro" id="IPR029063">
    <property type="entry name" value="SAM-dependent_MTases_sf"/>
</dbReference>
<dbReference type="PANTHER" id="PTHR24056">
    <property type="entry name" value="CELL DIVISION PROTEIN KINASE"/>
    <property type="match status" value="1"/>
</dbReference>
<name>A0ABP0NG79_9DINO</name>
<organism evidence="23 24">
    <name type="scientific">Durusdinium trenchii</name>
    <dbReference type="NCBI Taxonomy" id="1381693"/>
    <lineage>
        <taxon>Eukaryota</taxon>
        <taxon>Sar</taxon>
        <taxon>Alveolata</taxon>
        <taxon>Dinophyceae</taxon>
        <taxon>Suessiales</taxon>
        <taxon>Symbiodiniaceae</taxon>
        <taxon>Durusdinium</taxon>
    </lineage>
</organism>
<comment type="subunit">
    <text evidence="11">May form a complex composed of at least the catalytic subunit CRK2 and a cyclin.</text>
</comment>
<evidence type="ECO:0000313" key="23">
    <source>
        <dbReference type="EMBL" id="CAK9061834.1"/>
    </source>
</evidence>
<dbReference type="InterPro" id="IPR011009">
    <property type="entry name" value="Kinase-like_dom_sf"/>
</dbReference>
<evidence type="ECO:0000256" key="15">
    <source>
        <dbReference type="ARBA" id="ARBA00047811"/>
    </source>
</evidence>
<evidence type="ECO:0000256" key="8">
    <source>
        <dbReference type="ARBA" id="ARBA00022777"/>
    </source>
</evidence>
<keyword evidence="4 17" id="KW-0489">Methyltransferase</keyword>